<evidence type="ECO:0008006" key="4">
    <source>
        <dbReference type="Google" id="ProtNLM"/>
    </source>
</evidence>
<dbReference type="HOGENOM" id="CLU_1886292_0_0_1"/>
<keyword evidence="1" id="KW-0732">Signal</keyword>
<evidence type="ECO:0000256" key="1">
    <source>
        <dbReference type="SAM" id="SignalP"/>
    </source>
</evidence>
<keyword evidence="3" id="KW-1185">Reference proteome</keyword>
<proteinExistence type="predicted"/>
<dbReference type="AlphaFoldDB" id="V2XDU3"/>
<name>V2XDU3_MONRO</name>
<evidence type="ECO:0000313" key="3">
    <source>
        <dbReference type="Proteomes" id="UP000017559"/>
    </source>
</evidence>
<sequence length="135" mass="13590">MRPFIALSILAAFAAFVSAQNLSTCAFTCITGLCRNSTKCITNSCSGDDLQTAISAAQELCAASSASLSAPTASGTSAGSMSTSAPSNAATAQGINSIAALVGAGLVVFALRTPFQAHAYHAPFVSLPSLWLILE</sequence>
<reference evidence="2 3" key="1">
    <citation type="journal article" date="2014" name="BMC Genomics">
        <title>Genome and secretome analysis of the hemibiotrophic fungal pathogen, Moniliophthora roreri, which causes frosty pod rot disease of cacao: mechanisms of the biotrophic and necrotrophic phases.</title>
        <authorList>
            <person name="Meinhardt L.W."/>
            <person name="Costa G.G.L."/>
            <person name="Thomazella D.P.T."/>
            <person name="Teixeira P.J.P.L."/>
            <person name="Carazzolle M.F."/>
            <person name="Schuster S.C."/>
            <person name="Carlson J.E."/>
            <person name="Guiltinan M.J."/>
            <person name="Mieczkowski P."/>
            <person name="Farmer A."/>
            <person name="Ramaraj T."/>
            <person name="Crozier J."/>
            <person name="Davis R.E."/>
            <person name="Shao J."/>
            <person name="Melnick R.L."/>
            <person name="Pereira G.A.G."/>
            <person name="Bailey B.A."/>
        </authorList>
    </citation>
    <scope>NUCLEOTIDE SEQUENCE [LARGE SCALE GENOMIC DNA]</scope>
    <source>
        <strain evidence="2 3">MCA 2997</strain>
    </source>
</reference>
<dbReference type="EMBL" id="AWSO01000310">
    <property type="protein sequence ID" value="ESK91892.1"/>
    <property type="molecule type" value="Genomic_DNA"/>
</dbReference>
<gene>
    <name evidence="2" type="ORF">Moror_10448</name>
</gene>
<dbReference type="STRING" id="1381753.V2XDU3"/>
<protein>
    <recommendedName>
        <fullName evidence="4">Extracellular membrane protein CFEM domain-containing protein</fullName>
    </recommendedName>
</protein>
<feature type="signal peptide" evidence="1">
    <location>
        <begin position="1"/>
        <end position="19"/>
    </location>
</feature>
<feature type="chain" id="PRO_5004711461" description="Extracellular membrane protein CFEM domain-containing protein" evidence="1">
    <location>
        <begin position="20"/>
        <end position="135"/>
    </location>
</feature>
<comment type="caution">
    <text evidence="2">The sequence shown here is derived from an EMBL/GenBank/DDBJ whole genome shotgun (WGS) entry which is preliminary data.</text>
</comment>
<dbReference type="KEGG" id="mrr:Moror_10448"/>
<organism evidence="2 3">
    <name type="scientific">Moniliophthora roreri (strain MCA 2997)</name>
    <name type="common">Cocoa frosty pod rot fungus</name>
    <name type="synonym">Crinipellis roreri</name>
    <dbReference type="NCBI Taxonomy" id="1381753"/>
    <lineage>
        <taxon>Eukaryota</taxon>
        <taxon>Fungi</taxon>
        <taxon>Dikarya</taxon>
        <taxon>Basidiomycota</taxon>
        <taxon>Agaricomycotina</taxon>
        <taxon>Agaricomycetes</taxon>
        <taxon>Agaricomycetidae</taxon>
        <taxon>Agaricales</taxon>
        <taxon>Marasmiineae</taxon>
        <taxon>Marasmiaceae</taxon>
        <taxon>Moniliophthora</taxon>
    </lineage>
</organism>
<accession>V2XDU3</accession>
<evidence type="ECO:0000313" key="2">
    <source>
        <dbReference type="EMBL" id="ESK91892.1"/>
    </source>
</evidence>
<dbReference type="Proteomes" id="UP000017559">
    <property type="component" value="Unassembled WGS sequence"/>
</dbReference>